<dbReference type="EMBL" id="BMWC01000001">
    <property type="protein sequence ID" value="GGW77676.1"/>
    <property type="molecule type" value="Genomic_DNA"/>
</dbReference>
<sequence length="85" mass="9150">MHRSLGCLDALVTAPGKIQSPEDHGCPAVWVDEDTQDLVIQGTTADADTVARTVQDSPLPDHEGVIRLPQRMIPLLREALDGAKP</sequence>
<proteinExistence type="predicted"/>
<accession>A0ABQ2WTU6</accession>
<gene>
    <name evidence="1" type="ORF">GCM10010383_01230</name>
</gene>
<comment type="caution">
    <text evidence="1">The sequence shown here is derived from an EMBL/GenBank/DDBJ whole genome shotgun (WGS) entry which is preliminary data.</text>
</comment>
<protein>
    <submittedName>
        <fullName evidence="1">Uncharacterized protein</fullName>
    </submittedName>
</protein>
<keyword evidence="2" id="KW-1185">Reference proteome</keyword>
<evidence type="ECO:0000313" key="2">
    <source>
        <dbReference type="Proteomes" id="UP000617743"/>
    </source>
</evidence>
<dbReference type="Proteomes" id="UP000617743">
    <property type="component" value="Unassembled WGS sequence"/>
</dbReference>
<organism evidence="1 2">
    <name type="scientific">Streptomyces lomondensis</name>
    <dbReference type="NCBI Taxonomy" id="68229"/>
    <lineage>
        <taxon>Bacteria</taxon>
        <taxon>Bacillati</taxon>
        <taxon>Actinomycetota</taxon>
        <taxon>Actinomycetes</taxon>
        <taxon>Kitasatosporales</taxon>
        <taxon>Streptomycetaceae</taxon>
        <taxon>Streptomyces</taxon>
    </lineage>
</organism>
<evidence type="ECO:0000313" key="1">
    <source>
        <dbReference type="EMBL" id="GGW77676.1"/>
    </source>
</evidence>
<reference evidence="2" key="1">
    <citation type="journal article" date="2019" name="Int. J. Syst. Evol. Microbiol.">
        <title>The Global Catalogue of Microorganisms (GCM) 10K type strain sequencing project: providing services to taxonomists for standard genome sequencing and annotation.</title>
        <authorList>
            <consortium name="The Broad Institute Genomics Platform"/>
            <consortium name="The Broad Institute Genome Sequencing Center for Infectious Disease"/>
            <person name="Wu L."/>
            <person name="Ma J."/>
        </authorList>
    </citation>
    <scope>NUCLEOTIDE SEQUENCE [LARGE SCALE GENOMIC DNA]</scope>
    <source>
        <strain evidence="2">JCM 4866</strain>
    </source>
</reference>
<name>A0ABQ2WTU6_9ACTN</name>